<evidence type="ECO:0000256" key="1">
    <source>
        <dbReference type="SAM" id="MobiDB-lite"/>
    </source>
</evidence>
<dbReference type="AlphaFoldDB" id="A0AAE0BZE1"/>
<feature type="region of interest" description="Disordered" evidence="1">
    <location>
        <begin position="1"/>
        <end position="79"/>
    </location>
</feature>
<protein>
    <submittedName>
        <fullName evidence="2">Uncharacterized protein</fullName>
    </submittedName>
</protein>
<feature type="compositionally biased region" description="Basic and acidic residues" evidence="1">
    <location>
        <begin position="191"/>
        <end position="200"/>
    </location>
</feature>
<sequence>MAAPSAASPPVPSGPVLRPQTARALRRPVSSGPPEAGATSRNHNSQHSARLRSSQGNGFPGGQPTSTLPPFPSSLSAGLQVSDVSKLHECVTALAQAAETLSAAAAAAPKLSVSERVSNWLQDSNVDEAMQAQLSMRSKSPGMDGPPRELRASGTSSAQGGPKAEEQAQVKTAGDAIGRELDTFTNRPHSSRAENSRAETPRMAASSQKAKSRSQTGALFWTRKDSPVRQMFGKLFGARATTAR</sequence>
<accession>A0AAE0BZE1</accession>
<dbReference type="Proteomes" id="UP001190700">
    <property type="component" value="Unassembled WGS sequence"/>
</dbReference>
<reference evidence="2 3" key="1">
    <citation type="journal article" date="2015" name="Genome Biol. Evol.">
        <title>Comparative Genomics of a Bacterivorous Green Alga Reveals Evolutionary Causalities and Consequences of Phago-Mixotrophic Mode of Nutrition.</title>
        <authorList>
            <person name="Burns J.A."/>
            <person name="Paasch A."/>
            <person name="Narechania A."/>
            <person name="Kim E."/>
        </authorList>
    </citation>
    <scope>NUCLEOTIDE SEQUENCE [LARGE SCALE GENOMIC DNA]</scope>
    <source>
        <strain evidence="2 3">PLY_AMNH</strain>
    </source>
</reference>
<gene>
    <name evidence="2" type="ORF">CYMTET_45754</name>
</gene>
<evidence type="ECO:0000313" key="2">
    <source>
        <dbReference type="EMBL" id="KAK3244640.1"/>
    </source>
</evidence>
<proteinExistence type="predicted"/>
<keyword evidence="3" id="KW-1185">Reference proteome</keyword>
<feature type="region of interest" description="Disordered" evidence="1">
    <location>
        <begin position="130"/>
        <end position="222"/>
    </location>
</feature>
<dbReference type="EMBL" id="LGRX02031617">
    <property type="protein sequence ID" value="KAK3244640.1"/>
    <property type="molecule type" value="Genomic_DNA"/>
</dbReference>
<feature type="compositionally biased region" description="Low complexity" evidence="1">
    <location>
        <begin position="204"/>
        <end position="215"/>
    </location>
</feature>
<evidence type="ECO:0000313" key="3">
    <source>
        <dbReference type="Proteomes" id="UP001190700"/>
    </source>
</evidence>
<name>A0AAE0BZE1_9CHLO</name>
<comment type="caution">
    <text evidence="2">The sequence shown here is derived from an EMBL/GenBank/DDBJ whole genome shotgun (WGS) entry which is preliminary data.</text>
</comment>
<feature type="compositionally biased region" description="Polar residues" evidence="1">
    <location>
        <begin position="39"/>
        <end position="57"/>
    </location>
</feature>
<organism evidence="2 3">
    <name type="scientific">Cymbomonas tetramitiformis</name>
    <dbReference type="NCBI Taxonomy" id="36881"/>
    <lineage>
        <taxon>Eukaryota</taxon>
        <taxon>Viridiplantae</taxon>
        <taxon>Chlorophyta</taxon>
        <taxon>Pyramimonadophyceae</taxon>
        <taxon>Pyramimonadales</taxon>
        <taxon>Pyramimonadaceae</taxon>
        <taxon>Cymbomonas</taxon>
    </lineage>
</organism>